<dbReference type="STRING" id="153721.MYP_3010"/>
<dbReference type="Proteomes" id="UP000030185">
    <property type="component" value="Unassembled WGS sequence"/>
</dbReference>
<dbReference type="AlphaFoldDB" id="A0A098LFP2"/>
<evidence type="ECO:0000313" key="1">
    <source>
        <dbReference type="EMBL" id="GAL85781.1"/>
    </source>
</evidence>
<protein>
    <submittedName>
        <fullName evidence="1">Uncharacterized protein</fullName>
    </submittedName>
</protein>
<evidence type="ECO:0000313" key="2">
    <source>
        <dbReference type="Proteomes" id="UP000030185"/>
    </source>
</evidence>
<sequence length="239" mass="28076">MLIFRLKVFYALIILVLMTDCVRTDKHNGAKPNKMTLVSFDSTQLTSQCGNGFYVDVKIESRPTLRKELEKYLYKALIDYEVCGQTPDSLYTKESFSKTILYVYDNEYFLNNSAYDDKSRWRESYVNLLKNCKSDSVLYKLTDSLLYRNIADGLIALWDKDITKLELLDSYAQKNNNNYYKLTLLAIIYHNNGLENKKNNVLQNLISFNRKETKELIELMNKEKKVDYFTYMETIFGGM</sequence>
<gene>
    <name evidence="1" type="ORF">MYP_3010</name>
</gene>
<proteinExistence type="predicted"/>
<keyword evidence="2" id="KW-1185">Reference proteome</keyword>
<reference evidence="1 2" key="1">
    <citation type="submission" date="2014-09" db="EMBL/GenBank/DDBJ databases">
        <title>Sporocytophaga myxococcoides PG-01 genome sequencing.</title>
        <authorList>
            <person name="Liu L."/>
            <person name="Gao P.J."/>
            <person name="Chen G.J."/>
            <person name="Wang L.S."/>
        </authorList>
    </citation>
    <scope>NUCLEOTIDE SEQUENCE [LARGE SCALE GENOMIC DNA]</scope>
    <source>
        <strain evidence="1 2">PG-01</strain>
    </source>
</reference>
<dbReference type="EMBL" id="BBLT01000006">
    <property type="protein sequence ID" value="GAL85781.1"/>
    <property type="molecule type" value="Genomic_DNA"/>
</dbReference>
<name>A0A098LFP2_9BACT</name>
<comment type="caution">
    <text evidence="1">The sequence shown here is derived from an EMBL/GenBank/DDBJ whole genome shotgun (WGS) entry which is preliminary data.</text>
</comment>
<organism evidence="1 2">
    <name type="scientific">Sporocytophaga myxococcoides</name>
    <dbReference type="NCBI Taxonomy" id="153721"/>
    <lineage>
        <taxon>Bacteria</taxon>
        <taxon>Pseudomonadati</taxon>
        <taxon>Bacteroidota</taxon>
        <taxon>Cytophagia</taxon>
        <taxon>Cytophagales</taxon>
        <taxon>Cytophagaceae</taxon>
        <taxon>Sporocytophaga</taxon>
    </lineage>
</organism>
<accession>A0A098LFP2</accession>